<proteinExistence type="predicted"/>
<keyword evidence="2" id="KW-1185">Reference proteome</keyword>
<evidence type="ECO:0000313" key="1">
    <source>
        <dbReference type="EMBL" id="KAL3665167.1"/>
    </source>
</evidence>
<reference evidence="1 2" key="1">
    <citation type="submission" date="2024-09" db="EMBL/GenBank/DDBJ databases">
        <title>Genome sequencing and assembly of Phytophthora oleae, isolate VK10A, causative agent of rot of olive drupes.</title>
        <authorList>
            <person name="Conti Taguali S."/>
            <person name="Riolo M."/>
            <person name="La Spada F."/>
            <person name="Cacciola S.O."/>
            <person name="Dionisio G."/>
        </authorList>
    </citation>
    <scope>NUCLEOTIDE SEQUENCE [LARGE SCALE GENOMIC DNA]</scope>
    <source>
        <strain evidence="1 2">VK10A</strain>
    </source>
</reference>
<gene>
    <name evidence="1" type="ORF">V7S43_009796</name>
</gene>
<organism evidence="1 2">
    <name type="scientific">Phytophthora oleae</name>
    <dbReference type="NCBI Taxonomy" id="2107226"/>
    <lineage>
        <taxon>Eukaryota</taxon>
        <taxon>Sar</taxon>
        <taxon>Stramenopiles</taxon>
        <taxon>Oomycota</taxon>
        <taxon>Peronosporomycetes</taxon>
        <taxon>Peronosporales</taxon>
        <taxon>Peronosporaceae</taxon>
        <taxon>Phytophthora</taxon>
    </lineage>
</organism>
<dbReference type="EMBL" id="JBIMZQ010000021">
    <property type="protein sequence ID" value="KAL3665167.1"/>
    <property type="molecule type" value="Genomic_DNA"/>
</dbReference>
<accession>A0ABD3FH01</accession>
<comment type="caution">
    <text evidence="1">The sequence shown here is derived from an EMBL/GenBank/DDBJ whole genome shotgun (WGS) entry which is preliminary data.</text>
</comment>
<protein>
    <submittedName>
        <fullName evidence="1">Uncharacterized protein</fullName>
    </submittedName>
</protein>
<dbReference type="AlphaFoldDB" id="A0ABD3FH01"/>
<sequence length="148" mass="16705">MYARHGFNTKGYTVFYHAIPEDVAGHLRSLSRDDQNFWNHDTWYGVLHDEKRFRAFVPDSTSRALSENLQRFYLTFLPDSSVTEWQFLKTVAGAKDQLVHREFPPVTSGQDCLNAASVPGICLLHSMTTLASTATGGTTKLRCDHPVN</sequence>
<evidence type="ECO:0000313" key="2">
    <source>
        <dbReference type="Proteomes" id="UP001632037"/>
    </source>
</evidence>
<name>A0ABD3FH01_9STRA</name>
<dbReference type="Proteomes" id="UP001632037">
    <property type="component" value="Unassembled WGS sequence"/>
</dbReference>